<keyword evidence="2" id="KW-0808">Transferase</keyword>
<dbReference type="GO" id="GO:0008757">
    <property type="term" value="F:S-adenosylmethionine-dependent methyltransferase activity"/>
    <property type="evidence" value="ECO:0007669"/>
    <property type="project" value="InterPro"/>
</dbReference>
<dbReference type="Gene3D" id="3.40.50.150">
    <property type="entry name" value="Vaccinia Virus protein VP39"/>
    <property type="match status" value="1"/>
</dbReference>
<dbReference type="EMBL" id="JAQGDS010000008">
    <property type="protein sequence ID" value="KAJ6258777.1"/>
    <property type="molecule type" value="Genomic_DNA"/>
</dbReference>
<keyword evidence="2" id="KW-0819">tRNA processing</keyword>
<comment type="caution">
    <text evidence="5">The sequence shown here is derived from an EMBL/GenBank/DDBJ whole genome shotgun (WGS) entry which is preliminary data.</text>
</comment>
<feature type="domain" description="SAM-dependent methyltransferase TRM5/TYW2-type" evidence="4">
    <location>
        <begin position="128"/>
        <end position="447"/>
    </location>
</feature>
<dbReference type="GO" id="GO:0031591">
    <property type="term" value="P:wybutosine biosynthetic process"/>
    <property type="evidence" value="ECO:0007669"/>
    <property type="project" value="InterPro"/>
</dbReference>
<comment type="function">
    <text evidence="2">S-adenosyl-L-methionine-dependent transferase that acts as a component of the wybutosine biosynthesis pathway. Wybutosine is a hyper modified guanosine with a tricyclic base found at the 3'-position adjacent to the anticodon of eukaryotic phenylalanine tRNA. Catalyzes the transfer of the alpha-amino-alpha-carboxypropyl (acp) group from S-adenosyl-L-methionine to the C-7 position of 4-demethylwyosine (imG-14) to produce wybutosine-86.</text>
</comment>
<evidence type="ECO:0000259" key="4">
    <source>
        <dbReference type="PROSITE" id="PS51684"/>
    </source>
</evidence>
<dbReference type="PIRSF" id="PIRSF038972">
    <property type="entry name" value="Trm12"/>
    <property type="match status" value="1"/>
</dbReference>
<dbReference type="PANTHER" id="PTHR23245">
    <property type="entry name" value="TRNA METHYLTRANSFERASE"/>
    <property type="match status" value="1"/>
</dbReference>
<feature type="compositionally biased region" description="Polar residues" evidence="3">
    <location>
        <begin position="23"/>
        <end position="34"/>
    </location>
</feature>
<accession>A0AAD6IYJ1</accession>
<evidence type="ECO:0000256" key="1">
    <source>
        <dbReference type="ARBA" id="ARBA00049400"/>
    </source>
</evidence>
<comment type="subcellular location">
    <subcellularLocation>
        <location evidence="2">Cytoplasm</location>
    </subcellularLocation>
</comment>
<reference evidence="5" key="1">
    <citation type="submission" date="2023-01" db="EMBL/GenBank/DDBJ databases">
        <title>The chitinases involved in constricting ring structure development in the nematode-trapping fungus Drechslerella dactyloides.</title>
        <authorList>
            <person name="Wang R."/>
            <person name="Zhang L."/>
            <person name="Tang P."/>
            <person name="Li S."/>
            <person name="Liang L."/>
        </authorList>
    </citation>
    <scope>NUCLEOTIDE SEQUENCE</scope>
    <source>
        <strain evidence="5">YMF1.00031</strain>
    </source>
</reference>
<dbReference type="InterPro" id="IPR026274">
    <property type="entry name" value="tRNA_wybutosine_synth_prot_2"/>
</dbReference>
<feature type="region of interest" description="Disordered" evidence="3">
    <location>
        <begin position="13"/>
        <end position="58"/>
    </location>
</feature>
<dbReference type="GO" id="GO:0005737">
    <property type="term" value="C:cytoplasm"/>
    <property type="evidence" value="ECO:0007669"/>
    <property type="project" value="UniProtKB-SubCell"/>
</dbReference>
<dbReference type="PANTHER" id="PTHR23245:SF25">
    <property type="entry name" value="TRNA WYBUTOSINE-SYNTHESIZING PROTEIN 2 HOMOLOG"/>
    <property type="match status" value="1"/>
</dbReference>
<dbReference type="AlphaFoldDB" id="A0AAD6IYJ1"/>
<protein>
    <recommendedName>
        <fullName evidence="2">tRNA wybutosine-synthesizing protein 2</fullName>
        <shortName evidence="2">tRNA-yW-synthesizing protein 2</shortName>
    </recommendedName>
    <alternativeName>
        <fullName evidence="2">tRNA(Phe) (4-demethylwyosine(37)-C(7)) aminocarboxypropyltransferase</fullName>
    </alternativeName>
</protein>
<comment type="pathway">
    <text evidence="2">tRNA modification; wybutosine-tRNA(Phe) biosynthesis.</text>
</comment>
<dbReference type="PROSITE" id="PS51684">
    <property type="entry name" value="SAM_MT_TRM5_TYW2"/>
    <property type="match status" value="1"/>
</dbReference>
<dbReference type="Proteomes" id="UP001221413">
    <property type="component" value="Unassembled WGS sequence"/>
</dbReference>
<dbReference type="InterPro" id="IPR030382">
    <property type="entry name" value="MeTrfase_TRM5/TYW2"/>
</dbReference>
<evidence type="ECO:0000313" key="6">
    <source>
        <dbReference type="Proteomes" id="UP001221413"/>
    </source>
</evidence>
<keyword evidence="2" id="KW-0949">S-adenosyl-L-methionine</keyword>
<dbReference type="SUPFAM" id="SSF53335">
    <property type="entry name" value="S-adenosyl-L-methionine-dependent methyltransferases"/>
    <property type="match status" value="1"/>
</dbReference>
<evidence type="ECO:0000313" key="5">
    <source>
        <dbReference type="EMBL" id="KAJ6258777.1"/>
    </source>
</evidence>
<dbReference type="GO" id="GO:0102522">
    <property type="term" value="F:tRNA 4-demethylwyosine alpha-amino-alpha-carboxypropyltransferase activity"/>
    <property type="evidence" value="ECO:0007669"/>
    <property type="project" value="UniProtKB-EC"/>
</dbReference>
<dbReference type="InterPro" id="IPR029063">
    <property type="entry name" value="SAM-dependent_MTases_sf"/>
</dbReference>
<evidence type="ECO:0000256" key="2">
    <source>
        <dbReference type="PIRNR" id="PIRNR038972"/>
    </source>
</evidence>
<comment type="similarity">
    <text evidence="2">Belongs to the class I-like SAM-binding methyltransferase superfamily. TRM5/TYW2 family.</text>
</comment>
<dbReference type="GO" id="GO:0008175">
    <property type="term" value="F:tRNA methyltransferase activity"/>
    <property type="evidence" value="ECO:0007669"/>
    <property type="project" value="TreeGrafter"/>
</dbReference>
<sequence length="451" mass="49580">MLLHLAPSCVAQRQPSPDLLPPNISTTTFSSMQDATDGHHPSDDANDAPIHPRTRKPPKHAHCYITALTAFLASHPPSTNIPINIPTKLRYDIYGPLLLLPATSPLTLPPWNTYLASLPPDVREEFYGVLAGAFSVTHVAINAPISTDASLENRNAIRAPRITPLHGDFGDTITSESQDGSKVDSRAFDAAFWASVVQHGVYQTWAPLHTMFSRGNISEKSRIHTLASHFSRSHNGREREGRRVAAVDLYVGIGYFAFSYLKAGVPVVFGWDINPWSIEGCRRGALANKWPVAVTSTSTPTSTSTAIPDTNTTTDIDTDTRLFVYRESNEHAPSRLANIKRRMTATGRKWYHVRHVNLGLLPSSAASYELAVAVLALNDTDEEAFVHVHENVATADVDGLKEGIVGKFQALVVGKGLKRGVECVHVEYVKSWAPGVWHCVFDIRVFPKMRD</sequence>
<evidence type="ECO:0000256" key="3">
    <source>
        <dbReference type="SAM" id="MobiDB-lite"/>
    </source>
</evidence>
<organism evidence="5 6">
    <name type="scientific">Drechslerella dactyloides</name>
    <name type="common">Nematode-trapping fungus</name>
    <name type="synonym">Arthrobotrys dactyloides</name>
    <dbReference type="NCBI Taxonomy" id="74499"/>
    <lineage>
        <taxon>Eukaryota</taxon>
        <taxon>Fungi</taxon>
        <taxon>Dikarya</taxon>
        <taxon>Ascomycota</taxon>
        <taxon>Pezizomycotina</taxon>
        <taxon>Orbiliomycetes</taxon>
        <taxon>Orbiliales</taxon>
        <taxon>Orbiliaceae</taxon>
        <taxon>Drechslerella</taxon>
    </lineage>
</organism>
<keyword evidence="6" id="KW-1185">Reference proteome</keyword>
<gene>
    <name evidence="5" type="ORF">Dda_6830</name>
</gene>
<dbReference type="GO" id="GO:0030488">
    <property type="term" value="P:tRNA methylation"/>
    <property type="evidence" value="ECO:0007669"/>
    <property type="project" value="TreeGrafter"/>
</dbReference>
<comment type="catalytic activity">
    <reaction evidence="1">
        <text>4-demethylwyosine(37) in tRNA(Phe) + S-adenosyl-L-methionine = 4-demethyl-7-[(3S)-3-amino-3-carboxypropyl]wyosine(37) in tRNA(Phe) + S-methyl-5'-thioadenosine + H(+)</text>
        <dbReference type="Rhea" id="RHEA:36355"/>
        <dbReference type="Rhea" id="RHEA-COMP:10164"/>
        <dbReference type="Rhea" id="RHEA-COMP:10378"/>
        <dbReference type="ChEBI" id="CHEBI:15378"/>
        <dbReference type="ChEBI" id="CHEBI:17509"/>
        <dbReference type="ChEBI" id="CHEBI:59789"/>
        <dbReference type="ChEBI" id="CHEBI:64315"/>
        <dbReference type="ChEBI" id="CHEBI:73550"/>
        <dbReference type="EC" id="2.5.1.114"/>
    </reaction>
</comment>
<name>A0AAD6IYJ1_DREDA</name>
<proteinExistence type="inferred from homology"/>
<keyword evidence="2" id="KW-0963">Cytoplasm</keyword>